<dbReference type="NCBIfam" id="TIGR03589">
    <property type="entry name" value="PseB"/>
    <property type="match status" value="1"/>
</dbReference>
<gene>
    <name evidence="3" type="ORF">A2696_02950</name>
</gene>
<sequence>MRKKQTILLTGGTGSFGTAFIEYVLRKAAFGGVIRVYSRDEFKQYNLMQKFKNDSRLRFFIGDVRDMSRLKRAMDRVDLVIHAAALKQVPILEYNPFEAVKTNILGTQNVIESAIDANVRKAILISSDKACAPINLYGATKMVAEKLFIQGNAYVGKKNIKFSVVRYGNVMASRGSVLPMFLNQVESKTLTITDSRMTRFWITLEQGVKFVIRCTEIMQGGEIFVPKIPSIKIVDLAKAINSKAKIRIIGIRPGEKLNEILISKDEARHTREFKDHFLIGPEFAWWELKKIKGKNKRLTEAFIYTSDTNKDWLTISKIKKLLTQFKIGNDD</sequence>
<evidence type="ECO:0000259" key="2">
    <source>
        <dbReference type="Pfam" id="PF02719"/>
    </source>
</evidence>
<protein>
    <submittedName>
        <fullName evidence="3">UDP-N-acetylglucosamine 4,6-dehydratase (Inverting)</fullName>
    </submittedName>
</protein>
<evidence type="ECO:0000313" key="4">
    <source>
        <dbReference type="Proteomes" id="UP000177069"/>
    </source>
</evidence>
<name>A0A1F5G004_9BACT</name>
<dbReference type="PANTHER" id="PTHR43318">
    <property type="entry name" value="UDP-N-ACETYLGLUCOSAMINE 4,6-DEHYDRATASE"/>
    <property type="match status" value="1"/>
</dbReference>
<dbReference type="Pfam" id="PF02719">
    <property type="entry name" value="Polysacc_synt_2"/>
    <property type="match status" value="1"/>
</dbReference>
<organism evidence="3 4">
    <name type="scientific">Candidatus Curtissbacteria bacterium RIFCSPHIGHO2_01_FULL_41_13</name>
    <dbReference type="NCBI Taxonomy" id="1797745"/>
    <lineage>
        <taxon>Bacteria</taxon>
        <taxon>Candidatus Curtissiibacteriota</taxon>
    </lineage>
</organism>
<comment type="similarity">
    <text evidence="1">Belongs to the polysaccharide synthase family.</text>
</comment>
<proteinExistence type="inferred from homology"/>
<dbReference type="AlphaFoldDB" id="A0A1F5G004"/>
<accession>A0A1F5G004</accession>
<dbReference type="SUPFAM" id="SSF51735">
    <property type="entry name" value="NAD(P)-binding Rossmann-fold domains"/>
    <property type="match status" value="1"/>
</dbReference>
<dbReference type="InterPro" id="IPR003869">
    <property type="entry name" value="Polysac_CapD-like"/>
</dbReference>
<reference evidence="3 4" key="1">
    <citation type="journal article" date="2016" name="Nat. Commun.">
        <title>Thousands of microbial genomes shed light on interconnected biogeochemical processes in an aquifer system.</title>
        <authorList>
            <person name="Anantharaman K."/>
            <person name="Brown C.T."/>
            <person name="Hug L.A."/>
            <person name="Sharon I."/>
            <person name="Castelle C.J."/>
            <person name="Probst A.J."/>
            <person name="Thomas B.C."/>
            <person name="Singh A."/>
            <person name="Wilkins M.J."/>
            <person name="Karaoz U."/>
            <person name="Brodie E.L."/>
            <person name="Williams K.H."/>
            <person name="Hubbard S.S."/>
            <person name="Banfield J.F."/>
        </authorList>
    </citation>
    <scope>NUCLEOTIDE SEQUENCE [LARGE SCALE GENOMIC DNA]</scope>
</reference>
<dbReference type="Gene3D" id="3.40.50.720">
    <property type="entry name" value="NAD(P)-binding Rossmann-like Domain"/>
    <property type="match status" value="1"/>
</dbReference>
<evidence type="ECO:0000313" key="3">
    <source>
        <dbReference type="EMBL" id="OGD85210.1"/>
    </source>
</evidence>
<dbReference type="EMBL" id="MFBA01000033">
    <property type="protein sequence ID" value="OGD85210.1"/>
    <property type="molecule type" value="Genomic_DNA"/>
</dbReference>
<evidence type="ECO:0000256" key="1">
    <source>
        <dbReference type="ARBA" id="ARBA00007430"/>
    </source>
</evidence>
<dbReference type="PANTHER" id="PTHR43318:SF2">
    <property type="entry name" value="UDP-N-ACETYLGLUCOSAMINE 4,6-DEHYDRATASE (INVERTING)"/>
    <property type="match status" value="1"/>
</dbReference>
<feature type="domain" description="Polysaccharide biosynthesis protein CapD-like" evidence="2">
    <location>
        <begin position="7"/>
        <end position="279"/>
    </location>
</feature>
<dbReference type="InterPro" id="IPR020025">
    <property type="entry name" value="PseB"/>
</dbReference>
<comment type="caution">
    <text evidence="3">The sequence shown here is derived from an EMBL/GenBank/DDBJ whole genome shotgun (WGS) entry which is preliminary data.</text>
</comment>
<dbReference type="Proteomes" id="UP000177069">
    <property type="component" value="Unassembled WGS sequence"/>
</dbReference>
<dbReference type="InterPro" id="IPR051203">
    <property type="entry name" value="Polysaccharide_Synthase-Rel"/>
</dbReference>
<dbReference type="InterPro" id="IPR036291">
    <property type="entry name" value="NAD(P)-bd_dom_sf"/>
</dbReference>
<dbReference type="CDD" id="cd05237">
    <property type="entry name" value="UDP_invert_4-6DH_SDR_e"/>
    <property type="match status" value="1"/>
</dbReference>